<dbReference type="EMBL" id="CYKH01002135">
    <property type="protein sequence ID" value="CUG93272.1"/>
    <property type="molecule type" value="Genomic_DNA"/>
</dbReference>
<accession>A0A0S4JSD5</accession>
<dbReference type="AlphaFoldDB" id="A0A0S4JSD5"/>
<protein>
    <submittedName>
        <fullName evidence="2">Uncharacterized protein</fullName>
    </submittedName>
</protein>
<dbReference type="Proteomes" id="UP000051952">
    <property type="component" value="Unassembled WGS sequence"/>
</dbReference>
<feature type="region of interest" description="Disordered" evidence="1">
    <location>
        <begin position="40"/>
        <end position="119"/>
    </location>
</feature>
<dbReference type="VEuPathDB" id="TriTrypDB:BSAL_41700"/>
<feature type="compositionally biased region" description="Polar residues" evidence="1">
    <location>
        <begin position="88"/>
        <end position="98"/>
    </location>
</feature>
<name>A0A0S4JSD5_BODSA</name>
<keyword evidence="3" id="KW-1185">Reference proteome</keyword>
<evidence type="ECO:0000313" key="3">
    <source>
        <dbReference type="Proteomes" id="UP000051952"/>
    </source>
</evidence>
<evidence type="ECO:0000256" key="1">
    <source>
        <dbReference type="SAM" id="MobiDB-lite"/>
    </source>
</evidence>
<organism evidence="2 3">
    <name type="scientific">Bodo saltans</name>
    <name type="common">Flagellated protozoan</name>
    <dbReference type="NCBI Taxonomy" id="75058"/>
    <lineage>
        <taxon>Eukaryota</taxon>
        <taxon>Discoba</taxon>
        <taxon>Euglenozoa</taxon>
        <taxon>Kinetoplastea</taxon>
        <taxon>Metakinetoplastina</taxon>
        <taxon>Eubodonida</taxon>
        <taxon>Bodonidae</taxon>
        <taxon>Bodo</taxon>
    </lineage>
</organism>
<evidence type="ECO:0000313" key="2">
    <source>
        <dbReference type="EMBL" id="CUG93272.1"/>
    </source>
</evidence>
<proteinExistence type="predicted"/>
<reference evidence="3" key="1">
    <citation type="submission" date="2015-09" db="EMBL/GenBank/DDBJ databases">
        <authorList>
            <consortium name="Pathogen Informatics"/>
        </authorList>
    </citation>
    <scope>NUCLEOTIDE SEQUENCE [LARGE SCALE GENOMIC DNA]</scope>
    <source>
        <strain evidence="3">Lake Konstanz</strain>
    </source>
</reference>
<gene>
    <name evidence="2" type="ORF">BSAL_41700</name>
</gene>
<sequence>MKHINREEDNNSFDPIKFALSTSGCLLLDHGGVYGDASALRETKPMDLPHGGRAAPKTTRDGESVVVDQALSNDAAARAQTGPGVRTTPRSADRNNNVDPKGKEANDSMQPPRLRKIKF</sequence>